<keyword evidence="2" id="KW-1185">Reference proteome</keyword>
<gene>
    <name evidence="1" type="ORF">GCM10007867_31780</name>
</gene>
<evidence type="ECO:0000313" key="2">
    <source>
        <dbReference type="Proteomes" id="UP001156614"/>
    </source>
</evidence>
<dbReference type="EMBL" id="BSNU01000015">
    <property type="protein sequence ID" value="GLQ64331.1"/>
    <property type="molecule type" value="Genomic_DNA"/>
</dbReference>
<sequence>MSPNYENFIDENMDPRELFLTMACKDIEERDKVLNPKNSYDLLLRMRADIITDHTRLYRVGLNRVRKSGKSMLDDPFKKDFQIYMSYLDEIDKMIVEDIPSGYILDVIPEAQCMKTEFGNIIIISEALRYFIYYFSLSMTSFDIPIEIRIQAALIAIRVMLEKESMDFELDPRGIVPKEIDCAIKEMTEAQIQFIIGHEYAHHRLAHEFSDTVRISRSRGEIEEHISIYNHAWKNEFEADLESINAVTDTQKKNELIHGSIHFFLALYSFEKVMNSIDSSFQDINTHPPTLQRYKNIIDNFSQDFFIDRKESEEWIEYHDKFADIIMKIIKENKWFVENYGSVYLEMWRDKVRIDRVDY</sequence>
<protein>
    <recommendedName>
        <fullName evidence="3">Peptidase M48 domain-containing protein</fullName>
    </recommendedName>
</protein>
<dbReference type="AlphaFoldDB" id="A0AAV5NIV9"/>
<evidence type="ECO:0000313" key="1">
    <source>
        <dbReference type="EMBL" id="GLQ64331.1"/>
    </source>
</evidence>
<evidence type="ECO:0008006" key="3">
    <source>
        <dbReference type="Google" id="ProtNLM"/>
    </source>
</evidence>
<dbReference type="Proteomes" id="UP001156614">
    <property type="component" value="Unassembled WGS sequence"/>
</dbReference>
<reference evidence="2" key="1">
    <citation type="journal article" date="2019" name="Int. J. Syst. Evol. Microbiol.">
        <title>The Global Catalogue of Microorganisms (GCM) 10K type strain sequencing project: providing services to taxonomists for standard genome sequencing and annotation.</title>
        <authorList>
            <consortium name="The Broad Institute Genomics Platform"/>
            <consortium name="The Broad Institute Genome Sequencing Center for Infectious Disease"/>
            <person name="Wu L."/>
            <person name="Ma J."/>
        </authorList>
    </citation>
    <scope>NUCLEOTIDE SEQUENCE [LARGE SCALE GENOMIC DNA]</scope>
    <source>
        <strain evidence="2">NBRC 3267</strain>
    </source>
</reference>
<proteinExistence type="predicted"/>
<name>A0AAV5NIV9_9PROT</name>
<organism evidence="1 2">
    <name type="scientific">Gluconobacter cerinus</name>
    <dbReference type="NCBI Taxonomy" id="38307"/>
    <lineage>
        <taxon>Bacteria</taxon>
        <taxon>Pseudomonadati</taxon>
        <taxon>Pseudomonadota</taxon>
        <taxon>Alphaproteobacteria</taxon>
        <taxon>Acetobacterales</taxon>
        <taxon>Acetobacteraceae</taxon>
        <taxon>Gluconobacter</taxon>
    </lineage>
</organism>
<dbReference type="RefSeq" id="WP_099213546.1">
    <property type="nucleotide sequence ID" value="NZ_BEWM01000011.1"/>
</dbReference>
<comment type="caution">
    <text evidence="1">The sequence shown here is derived from an EMBL/GenBank/DDBJ whole genome shotgun (WGS) entry which is preliminary data.</text>
</comment>
<accession>A0AAV5NIV9</accession>